<keyword evidence="2" id="KW-1185">Reference proteome</keyword>
<dbReference type="EMBL" id="JACAZF010000010">
    <property type="protein sequence ID" value="KAF7293482.1"/>
    <property type="molecule type" value="Genomic_DNA"/>
</dbReference>
<evidence type="ECO:0000313" key="1">
    <source>
        <dbReference type="EMBL" id="KAF7293482.1"/>
    </source>
</evidence>
<dbReference type="GeneID" id="59350329"/>
<dbReference type="Gene3D" id="3.30.70.330">
    <property type="match status" value="1"/>
</dbReference>
<reference evidence="1" key="1">
    <citation type="submission" date="2020-05" db="EMBL/GenBank/DDBJ databases">
        <title>Mycena genomes resolve the evolution of fungal bioluminescence.</title>
        <authorList>
            <person name="Tsai I.J."/>
        </authorList>
    </citation>
    <scope>NUCLEOTIDE SEQUENCE</scope>
    <source>
        <strain evidence="1">171206Taipei</strain>
    </source>
</reference>
<proteinExistence type="predicted"/>
<evidence type="ECO:0008006" key="3">
    <source>
        <dbReference type="Google" id="ProtNLM"/>
    </source>
</evidence>
<protein>
    <recommendedName>
        <fullName evidence="3">RRM domain-containing protein</fullName>
    </recommendedName>
</protein>
<name>A0A8H6S6W0_9AGAR</name>
<gene>
    <name evidence="1" type="ORF">MIND_01125900</name>
</gene>
<dbReference type="InterPro" id="IPR012677">
    <property type="entry name" value="Nucleotide-bd_a/b_plait_sf"/>
</dbReference>
<comment type="caution">
    <text evidence="1">The sequence shown here is derived from an EMBL/GenBank/DDBJ whole genome shotgun (WGS) entry which is preliminary data.</text>
</comment>
<sequence>MLSDLAATQTRQTTSRSLEPDFATVLCIKPVKESYNNPVTVALANLSPHVAPAQQSQSSPVFAPHLPEPVEKAPNVYINGFPPDFPEDQLIQLAVPFGTVQSVRSFTRHVGSTVTGYVFVLSTLLHLQSAVSTD</sequence>
<accession>A0A8H6S6W0</accession>
<dbReference type="AlphaFoldDB" id="A0A8H6S6W0"/>
<dbReference type="Proteomes" id="UP000636479">
    <property type="component" value="Unassembled WGS sequence"/>
</dbReference>
<dbReference type="SUPFAM" id="SSF54928">
    <property type="entry name" value="RNA-binding domain, RBD"/>
    <property type="match status" value="1"/>
</dbReference>
<dbReference type="OrthoDB" id="271725at2759"/>
<evidence type="ECO:0000313" key="2">
    <source>
        <dbReference type="Proteomes" id="UP000636479"/>
    </source>
</evidence>
<organism evidence="1 2">
    <name type="scientific">Mycena indigotica</name>
    <dbReference type="NCBI Taxonomy" id="2126181"/>
    <lineage>
        <taxon>Eukaryota</taxon>
        <taxon>Fungi</taxon>
        <taxon>Dikarya</taxon>
        <taxon>Basidiomycota</taxon>
        <taxon>Agaricomycotina</taxon>
        <taxon>Agaricomycetes</taxon>
        <taxon>Agaricomycetidae</taxon>
        <taxon>Agaricales</taxon>
        <taxon>Marasmiineae</taxon>
        <taxon>Mycenaceae</taxon>
        <taxon>Mycena</taxon>
    </lineage>
</organism>
<dbReference type="RefSeq" id="XP_037215645.1">
    <property type="nucleotide sequence ID" value="XM_037367813.1"/>
</dbReference>
<dbReference type="GO" id="GO:0003676">
    <property type="term" value="F:nucleic acid binding"/>
    <property type="evidence" value="ECO:0007669"/>
    <property type="project" value="InterPro"/>
</dbReference>
<dbReference type="InterPro" id="IPR035979">
    <property type="entry name" value="RBD_domain_sf"/>
</dbReference>